<accession>A0A8K0R1S0</accession>
<dbReference type="AlphaFoldDB" id="A0A8K0R1S0"/>
<evidence type="ECO:0000313" key="2">
    <source>
        <dbReference type="EMBL" id="KAH7079646.1"/>
    </source>
</evidence>
<dbReference type="Proteomes" id="UP000813461">
    <property type="component" value="Unassembled WGS sequence"/>
</dbReference>
<evidence type="ECO:0000313" key="3">
    <source>
        <dbReference type="Proteomes" id="UP000813461"/>
    </source>
</evidence>
<reference evidence="2" key="1">
    <citation type="journal article" date="2021" name="Nat. Commun.">
        <title>Genetic determinants of endophytism in the Arabidopsis root mycobiome.</title>
        <authorList>
            <person name="Mesny F."/>
            <person name="Miyauchi S."/>
            <person name="Thiergart T."/>
            <person name="Pickel B."/>
            <person name="Atanasova L."/>
            <person name="Karlsson M."/>
            <person name="Huettel B."/>
            <person name="Barry K.W."/>
            <person name="Haridas S."/>
            <person name="Chen C."/>
            <person name="Bauer D."/>
            <person name="Andreopoulos W."/>
            <person name="Pangilinan J."/>
            <person name="LaButti K."/>
            <person name="Riley R."/>
            <person name="Lipzen A."/>
            <person name="Clum A."/>
            <person name="Drula E."/>
            <person name="Henrissat B."/>
            <person name="Kohler A."/>
            <person name="Grigoriev I.V."/>
            <person name="Martin F.M."/>
            <person name="Hacquard S."/>
        </authorList>
    </citation>
    <scope>NUCLEOTIDE SEQUENCE</scope>
    <source>
        <strain evidence="2">MPI-SDFR-AT-0120</strain>
    </source>
</reference>
<proteinExistence type="predicted"/>
<evidence type="ECO:0000256" key="1">
    <source>
        <dbReference type="SAM" id="MobiDB-lite"/>
    </source>
</evidence>
<name>A0A8K0R1S0_9PLEO</name>
<dbReference type="EMBL" id="JAGMVJ010000016">
    <property type="protein sequence ID" value="KAH7079646.1"/>
    <property type="molecule type" value="Genomic_DNA"/>
</dbReference>
<comment type="caution">
    <text evidence="2">The sequence shown here is derived from an EMBL/GenBank/DDBJ whole genome shotgun (WGS) entry which is preliminary data.</text>
</comment>
<keyword evidence="3" id="KW-1185">Reference proteome</keyword>
<organism evidence="2 3">
    <name type="scientific">Paraphoma chrysanthemicola</name>
    <dbReference type="NCBI Taxonomy" id="798071"/>
    <lineage>
        <taxon>Eukaryota</taxon>
        <taxon>Fungi</taxon>
        <taxon>Dikarya</taxon>
        <taxon>Ascomycota</taxon>
        <taxon>Pezizomycotina</taxon>
        <taxon>Dothideomycetes</taxon>
        <taxon>Pleosporomycetidae</taxon>
        <taxon>Pleosporales</taxon>
        <taxon>Pleosporineae</taxon>
        <taxon>Phaeosphaeriaceae</taxon>
        <taxon>Paraphoma</taxon>
    </lineage>
</organism>
<dbReference type="OrthoDB" id="3762612at2759"/>
<protein>
    <submittedName>
        <fullName evidence="2">Uncharacterized protein</fullName>
    </submittedName>
</protein>
<sequence>MCIPSATENPYRPPTPGLLLTNRQIYGEAVEILYSVNVLRFNDPGQLFAFEQRVGRENCTRVNKISIWVRIPRRDENVADPALLLRDEYDSVPTHWVAALDACGLRSVRQLGVEAEAIGGQPTSLLTMPTELKECIGRFLTRAEGNGVPRLMLTGFKEEVENEFPPNWEVEMDQWDSYKEEMEGFRQETEEHENYLRENGARKMNT</sequence>
<gene>
    <name evidence="2" type="ORF">FB567DRAFT_533056</name>
</gene>
<feature type="region of interest" description="Disordered" evidence="1">
    <location>
        <begin position="186"/>
        <end position="206"/>
    </location>
</feature>